<evidence type="ECO:0000313" key="1">
    <source>
        <dbReference type="EMBL" id="KMZ65724.1"/>
    </source>
</evidence>
<organism evidence="1 2">
    <name type="scientific">Zostera marina</name>
    <name type="common">Eelgrass</name>
    <dbReference type="NCBI Taxonomy" id="29655"/>
    <lineage>
        <taxon>Eukaryota</taxon>
        <taxon>Viridiplantae</taxon>
        <taxon>Streptophyta</taxon>
        <taxon>Embryophyta</taxon>
        <taxon>Tracheophyta</taxon>
        <taxon>Spermatophyta</taxon>
        <taxon>Magnoliopsida</taxon>
        <taxon>Liliopsida</taxon>
        <taxon>Zosteraceae</taxon>
        <taxon>Zostera</taxon>
    </lineage>
</organism>
<keyword evidence="2" id="KW-1185">Reference proteome</keyword>
<dbReference type="AlphaFoldDB" id="A0A0K9P9T3"/>
<comment type="caution">
    <text evidence="1">The sequence shown here is derived from an EMBL/GenBank/DDBJ whole genome shotgun (WGS) entry which is preliminary data.</text>
</comment>
<dbReference type="Proteomes" id="UP000036987">
    <property type="component" value="Unassembled WGS sequence"/>
</dbReference>
<reference evidence="2" key="1">
    <citation type="journal article" date="2016" name="Nature">
        <title>The genome of the seagrass Zostera marina reveals angiosperm adaptation to the sea.</title>
        <authorList>
            <person name="Olsen J.L."/>
            <person name="Rouze P."/>
            <person name="Verhelst B."/>
            <person name="Lin Y.-C."/>
            <person name="Bayer T."/>
            <person name="Collen J."/>
            <person name="Dattolo E."/>
            <person name="De Paoli E."/>
            <person name="Dittami S."/>
            <person name="Maumus F."/>
            <person name="Michel G."/>
            <person name="Kersting A."/>
            <person name="Lauritano C."/>
            <person name="Lohaus R."/>
            <person name="Toepel M."/>
            <person name="Tonon T."/>
            <person name="Vanneste K."/>
            <person name="Amirebrahimi M."/>
            <person name="Brakel J."/>
            <person name="Bostroem C."/>
            <person name="Chovatia M."/>
            <person name="Grimwood J."/>
            <person name="Jenkins J.W."/>
            <person name="Jueterbock A."/>
            <person name="Mraz A."/>
            <person name="Stam W.T."/>
            <person name="Tice H."/>
            <person name="Bornberg-Bauer E."/>
            <person name="Green P.J."/>
            <person name="Pearson G.A."/>
            <person name="Procaccini G."/>
            <person name="Duarte C.M."/>
            <person name="Schmutz J."/>
            <person name="Reusch T.B.H."/>
            <person name="Van de Peer Y."/>
        </authorList>
    </citation>
    <scope>NUCLEOTIDE SEQUENCE [LARGE SCALE GENOMIC DNA]</scope>
    <source>
        <strain evidence="2">cv. Finnish</strain>
    </source>
</reference>
<proteinExistence type="predicted"/>
<name>A0A0K9P9T3_ZOSMR</name>
<evidence type="ECO:0000313" key="2">
    <source>
        <dbReference type="Proteomes" id="UP000036987"/>
    </source>
</evidence>
<gene>
    <name evidence="1" type="ORF">ZOSMA_30G00050</name>
</gene>
<dbReference type="EMBL" id="LFYR01001011">
    <property type="protein sequence ID" value="KMZ65724.1"/>
    <property type="molecule type" value="Genomic_DNA"/>
</dbReference>
<sequence length="212" mass="22921">MSSLALRRSSSPDAGVVLSHGNKLTCLYSSLSILPPRPTSSTISSVKIAKTSSHTCFSGEKTPLSDSWVERSSLLRRLMTDYSSEAIGATLYPINADMYQSLKDRKRVLGTSPFPSRTMENVIVDAPFSRVRTHSFFSTEAMSDGVRSATMPNVAVSLPPAPLTTARTPPVESFFSPLSLLPNTPAFVNVGPSDDECCSFCWKVISESGIFS</sequence>
<protein>
    <submittedName>
        <fullName evidence="1">Uncharacterized protein</fullName>
    </submittedName>
</protein>
<accession>A0A0K9P9T3</accession>